<reference evidence="5" key="1">
    <citation type="journal article" date="2020" name="Microb. Genom.">
        <title>Genetic diversity of clinical and environmental Mucorales isolates obtained from an investigation of mucormycosis cases among solid organ transplant recipients.</title>
        <authorList>
            <person name="Nguyen M.H."/>
            <person name="Kaul D."/>
            <person name="Muto C."/>
            <person name="Cheng S.J."/>
            <person name="Richter R.A."/>
            <person name="Bruno V.M."/>
            <person name="Liu G."/>
            <person name="Beyhan S."/>
            <person name="Sundermann A.J."/>
            <person name="Mounaud S."/>
            <person name="Pasculle A.W."/>
            <person name="Nierman W.C."/>
            <person name="Driscoll E."/>
            <person name="Cumbie R."/>
            <person name="Clancy C.J."/>
            <person name="Dupont C.L."/>
        </authorList>
    </citation>
    <scope>NUCLEOTIDE SEQUENCE</scope>
    <source>
        <strain evidence="5">GL11</strain>
    </source>
</reference>
<dbReference type="PANTHER" id="PTHR46551:SF1">
    <property type="entry name" value="SAP DOMAIN-CONTAINING RIBONUCLEOPROTEIN"/>
    <property type="match status" value="1"/>
</dbReference>
<sequence>MSEKYKNLKVKDLQELLQKNGLPHTGKKEELIERLVQHDEKVEKELISLEEEFGNLEDYKGDANPEELTTDIAKESKEKSEEAKKEDKTNALIDSDKKEDKKTAEEKPKSNFKFTPITFDKAPSTSSTQKPVIPVVPQKAVNSDAEKAIERAKRFGVQLNDSAKKDLRAQRFGVPKKVNNEEALKKRAERFGLNEGGNDSETLKKRAEKFGTNKGGVDPEVLKKRAERFGLNNGNKVPVKFDAAEEEKKRKRAERFSENDAKKQKTE</sequence>
<dbReference type="SUPFAM" id="SSF68906">
    <property type="entry name" value="SAP domain"/>
    <property type="match status" value="1"/>
</dbReference>
<organism evidence="5 6">
    <name type="scientific">Rhizopus oryzae</name>
    <name type="common">Mucormycosis agent</name>
    <name type="synonym">Rhizopus arrhizus var. delemar</name>
    <dbReference type="NCBI Taxonomy" id="64495"/>
    <lineage>
        <taxon>Eukaryota</taxon>
        <taxon>Fungi</taxon>
        <taxon>Fungi incertae sedis</taxon>
        <taxon>Mucoromycota</taxon>
        <taxon>Mucoromycotina</taxon>
        <taxon>Mucoromycetes</taxon>
        <taxon>Mucorales</taxon>
        <taxon>Mucorineae</taxon>
        <taxon>Rhizopodaceae</taxon>
        <taxon>Rhizopus</taxon>
    </lineage>
</organism>
<feature type="compositionally biased region" description="Basic and acidic residues" evidence="3">
    <location>
        <begin position="72"/>
        <end position="109"/>
    </location>
</feature>
<keyword evidence="1" id="KW-0597">Phosphoprotein</keyword>
<evidence type="ECO:0000313" key="5">
    <source>
        <dbReference type="EMBL" id="KAG1312868.1"/>
    </source>
</evidence>
<dbReference type="Gene3D" id="1.10.720.30">
    <property type="entry name" value="SAP domain"/>
    <property type="match status" value="1"/>
</dbReference>
<comment type="similarity">
    <text evidence="2">Belongs to the SAP domain-containing ribonucleoprotein family.</text>
</comment>
<protein>
    <recommendedName>
        <fullName evidence="4">SAP domain-containing protein</fullName>
    </recommendedName>
</protein>
<gene>
    <name evidence="5" type="ORF">G6F64_002679</name>
</gene>
<dbReference type="EMBL" id="JAANQT010000240">
    <property type="protein sequence ID" value="KAG1312868.1"/>
    <property type="molecule type" value="Genomic_DNA"/>
</dbReference>
<dbReference type="PROSITE" id="PS50800">
    <property type="entry name" value="SAP"/>
    <property type="match status" value="1"/>
</dbReference>
<dbReference type="GO" id="GO:0005634">
    <property type="term" value="C:nucleus"/>
    <property type="evidence" value="ECO:0007669"/>
    <property type="project" value="TreeGrafter"/>
</dbReference>
<feature type="region of interest" description="Disordered" evidence="3">
    <location>
        <begin position="114"/>
        <end position="133"/>
    </location>
</feature>
<dbReference type="Proteomes" id="UP000716291">
    <property type="component" value="Unassembled WGS sequence"/>
</dbReference>
<dbReference type="InterPro" id="IPR036361">
    <property type="entry name" value="SAP_dom_sf"/>
</dbReference>
<feature type="domain" description="SAP" evidence="4">
    <location>
        <begin position="5"/>
        <end position="39"/>
    </location>
</feature>
<feature type="region of interest" description="Disordered" evidence="3">
    <location>
        <begin position="232"/>
        <end position="267"/>
    </location>
</feature>
<evidence type="ECO:0000256" key="1">
    <source>
        <dbReference type="ARBA" id="ARBA00022553"/>
    </source>
</evidence>
<dbReference type="InterPro" id="IPR052240">
    <property type="entry name" value="SAP_domain_ribonucleoprotein"/>
</dbReference>
<comment type="caution">
    <text evidence="5">The sequence shown here is derived from an EMBL/GenBank/DDBJ whole genome shotgun (WGS) entry which is preliminary data.</text>
</comment>
<dbReference type="SMART" id="SM00513">
    <property type="entry name" value="SAP"/>
    <property type="match status" value="1"/>
</dbReference>
<evidence type="ECO:0000256" key="3">
    <source>
        <dbReference type="SAM" id="MobiDB-lite"/>
    </source>
</evidence>
<dbReference type="AlphaFoldDB" id="A0A9P7BW01"/>
<keyword evidence="6" id="KW-1185">Reference proteome</keyword>
<evidence type="ECO:0000313" key="6">
    <source>
        <dbReference type="Proteomes" id="UP000716291"/>
    </source>
</evidence>
<feature type="region of interest" description="Disordered" evidence="3">
    <location>
        <begin position="54"/>
        <end position="109"/>
    </location>
</feature>
<dbReference type="InterPro" id="IPR003034">
    <property type="entry name" value="SAP_dom"/>
</dbReference>
<proteinExistence type="inferred from homology"/>
<dbReference type="GO" id="GO:0016973">
    <property type="term" value="P:poly(A)+ mRNA export from nucleus"/>
    <property type="evidence" value="ECO:0007669"/>
    <property type="project" value="TreeGrafter"/>
</dbReference>
<accession>A0A9P7BW01</accession>
<feature type="region of interest" description="Disordered" evidence="3">
    <location>
        <begin position="189"/>
        <end position="218"/>
    </location>
</feature>
<feature type="compositionally biased region" description="Basic and acidic residues" evidence="3">
    <location>
        <begin position="201"/>
        <end position="211"/>
    </location>
</feature>
<evidence type="ECO:0000259" key="4">
    <source>
        <dbReference type="PROSITE" id="PS50800"/>
    </source>
</evidence>
<name>A0A9P7BW01_RHIOR</name>
<evidence type="ECO:0000256" key="2">
    <source>
        <dbReference type="ARBA" id="ARBA00046328"/>
    </source>
</evidence>
<dbReference type="PANTHER" id="PTHR46551">
    <property type="entry name" value="SAP DOMAIN-CONTAINING RIBONUCLEOPROTEIN"/>
    <property type="match status" value="1"/>
</dbReference>
<feature type="compositionally biased region" description="Basic and acidic residues" evidence="3">
    <location>
        <begin position="242"/>
        <end position="267"/>
    </location>
</feature>
<dbReference type="Pfam" id="PF02037">
    <property type="entry name" value="SAP"/>
    <property type="match status" value="1"/>
</dbReference>
<dbReference type="OrthoDB" id="445357at2759"/>